<dbReference type="GO" id="GO:0016805">
    <property type="term" value="F:dipeptidase activity"/>
    <property type="evidence" value="ECO:0007669"/>
    <property type="project" value="TreeGrafter"/>
</dbReference>
<reference evidence="3 4" key="1">
    <citation type="submission" date="2016-02" db="EMBL/GenBank/DDBJ databases">
        <title>Complete genome of Sinomonas atrocyanea KCTC 3377.</title>
        <authorList>
            <person name="Kim K.M."/>
        </authorList>
    </citation>
    <scope>NUCLEOTIDE SEQUENCE [LARGE SCALE GENOMIC DNA]</scope>
    <source>
        <strain evidence="3 4">KCTC 3377</strain>
    </source>
</reference>
<feature type="domain" description="Peptidase M20 dimerisation" evidence="2">
    <location>
        <begin position="228"/>
        <end position="321"/>
    </location>
</feature>
<dbReference type="STRING" id="37927.SA2016_0876"/>
<dbReference type="InterPro" id="IPR011650">
    <property type="entry name" value="Peptidase_M20_dimer"/>
</dbReference>
<dbReference type="PATRIC" id="fig|37927.3.peg.899"/>
<dbReference type="Pfam" id="PF07687">
    <property type="entry name" value="M20_dimer"/>
    <property type="match status" value="1"/>
</dbReference>
<dbReference type="InterPro" id="IPR052030">
    <property type="entry name" value="Peptidase_M20/M20A_hydrolases"/>
</dbReference>
<keyword evidence="4" id="KW-1185">Reference proteome</keyword>
<dbReference type="AlphaFoldDB" id="A0A126ZYB9"/>
<dbReference type="Pfam" id="PF01546">
    <property type="entry name" value="Peptidase_M20"/>
    <property type="match status" value="1"/>
</dbReference>
<dbReference type="SUPFAM" id="SSF55031">
    <property type="entry name" value="Bacterial exopeptidase dimerisation domain"/>
    <property type="match status" value="1"/>
</dbReference>
<sequence length="427" mass="44400">MNSAPKGLPMSVVEVRRDFHRYPEVGFCEFRTASRAAGMLADLGWEVQTGAAVMDRASRLGVPPDDQLEAAWSRAAGTGGDPRFLPAMKGGMTAVRATLTGARPGPSVALRADMDALPLQESNAEAHSPAQEGFASEWDGVMHACGHDGHLAIALGLAAELAENRDFAGSVTLLLQPAEEGGRGGAAMAAAPGLTDGIDRFYALHLGMGLPTGVVCPHISGLMANSKLRATFAGLSAHAAMSPEQGRHALLGAASAALALHTLPHFPGHETRVNVGALNSGTSSNIVPDRAEMLLETRADEGRVNEDLEARARTVLAGAAAAYGLSVNVELVGAVTTAANDREAEDRVASAALAEQLELVPSTNRVASDDATAFMRRVTGNGGSSCYFAFGSGDYGPHHSPTFDIDETAIPGAIRLLTRMIRSENAH</sequence>
<dbReference type="GO" id="GO:0046872">
    <property type="term" value="F:metal ion binding"/>
    <property type="evidence" value="ECO:0007669"/>
    <property type="project" value="UniProtKB-KW"/>
</dbReference>
<dbReference type="PIRSF" id="PIRSF005962">
    <property type="entry name" value="Pept_M20D_amidohydro"/>
    <property type="match status" value="1"/>
</dbReference>
<dbReference type="RefSeq" id="WP_169803046.1">
    <property type="nucleotide sequence ID" value="NZ_BJMO01000084.1"/>
</dbReference>
<dbReference type="GO" id="GO:0071713">
    <property type="term" value="F:para-aminobenzoyl-glutamate hydrolase activity"/>
    <property type="evidence" value="ECO:0007669"/>
    <property type="project" value="TreeGrafter"/>
</dbReference>
<dbReference type="GO" id="GO:0005737">
    <property type="term" value="C:cytoplasm"/>
    <property type="evidence" value="ECO:0007669"/>
    <property type="project" value="TreeGrafter"/>
</dbReference>
<evidence type="ECO:0000256" key="1">
    <source>
        <dbReference type="PIRSR" id="PIRSR005962-1"/>
    </source>
</evidence>
<dbReference type="PANTHER" id="PTHR30575:SF3">
    <property type="entry name" value="PEPTIDASE M20 DIMERISATION DOMAIN-CONTAINING PROTEIN"/>
    <property type="match status" value="1"/>
</dbReference>
<name>A0A126ZYB9_9MICC</name>
<proteinExistence type="predicted"/>
<protein>
    <recommendedName>
        <fullName evidence="2">Peptidase M20 dimerisation domain-containing protein</fullName>
    </recommendedName>
</protein>
<dbReference type="Gene3D" id="3.40.630.10">
    <property type="entry name" value="Zn peptidases"/>
    <property type="match status" value="2"/>
</dbReference>
<keyword evidence="1" id="KW-0464">Manganese</keyword>
<comment type="cofactor">
    <cofactor evidence="1">
        <name>Mn(2+)</name>
        <dbReference type="ChEBI" id="CHEBI:29035"/>
    </cofactor>
    <text evidence="1">The Mn(2+) ion enhances activity.</text>
</comment>
<organism evidence="3 4">
    <name type="scientific">Sinomonas atrocyanea</name>
    <dbReference type="NCBI Taxonomy" id="37927"/>
    <lineage>
        <taxon>Bacteria</taxon>
        <taxon>Bacillati</taxon>
        <taxon>Actinomycetota</taxon>
        <taxon>Actinomycetes</taxon>
        <taxon>Micrococcales</taxon>
        <taxon>Micrococcaceae</taxon>
        <taxon>Sinomonas</taxon>
    </lineage>
</organism>
<dbReference type="GO" id="GO:0046657">
    <property type="term" value="P:folic acid catabolic process"/>
    <property type="evidence" value="ECO:0007669"/>
    <property type="project" value="TreeGrafter"/>
</dbReference>
<dbReference type="InterPro" id="IPR036264">
    <property type="entry name" value="Bact_exopeptidase_dim_dom"/>
</dbReference>
<dbReference type="SUPFAM" id="SSF53187">
    <property type="entry name" value="Zn-dependent exopeptidases"/>
    <property type="match status" value="1"/>
</dbReference>
<accession>A0A126ZYB9</accession>
<dbReference type="InterPro" id="IPR017439">
    <property type="entry name" value="Amidohydrolase"/>
</dbReference>
<dbReference type="KEGG" id="satk:SA2016_0876"/>
<feature type="binding site" evidence="1">
    <location>
        <position position="180"/>
    </location>
    <ligand>
        <name>Mn(2+)</name>
        <dbReference type="ChEBI" id="CHEBI:29035"/>
        <label>2</label>
    </ligand>
</feature>
<evidence type="ECO:0000259" key="2">
    <source>
        <dbReference type="Pfam" id="PF07687"/>
    </source>
</evidence>
<gene>
    <name evidence="3" type="ORF">SA2016_0876</name>
</gene>
<feature type="binding site" evidence="1">
    <location>
        <position position="147"/>
    </location>
    <ligand>
        <name>Mn(2+)</name>
        <dbReference type="ChEBI" id="CHEBI:29035"/>
        <label>2</label>
    </ligand>
</feature>
<dbReference type="InterPro" id="IPR002933">
    <property type="entry name" value="Peptidase_M20"/>
</dbReference>
<feature type="binding site" evidence="1">
    <location>
        <position position="145"/>
    </location>
    <ligand>
        <name>Mn(2+)</name>
        <dbReference type="ChEBI" id="CHEBI:29035"/>
        <label>2</label>
    </ligand>
</feature>
<evidence type="ECO:0000313" key="3">
    <source>
        <dbReference type="EMBL" id="AMM31564.1"/>
    </source>
</evidence>
<dbReference type="PANTHER" id="PTHR30575">
    <property type="entry name" value="PEPTIDASE M20"/>
    <property type="match status" value="1"/>
</dbReference>
<dbReference type="NCBIfam" id="TIGR01891">
    <property type="entry name" value="amidohydrolases"/>
    <property type="match status" value="1"/>
</dbReference>
<dbReference type="EMBL" id="CP014518">
    <property type="protein sequence ID" value="AMM31564.1"/>
    <property type="molecule type" value="Genomic_DNA"/>
</dbReference>
<feature type="binding site" evidence="1">
    <location>
        <position position="399"/>
    </location>
    <ligand>
        <name>Mn(2+)</name>
        <dbReference type="ChEBI" id="CHEBI:29035"/>
        <label>2</label>
    </ligand>
</feature>
<dbReference type="Proteomes" id="UP000070134">
    <property type="component" value="Chromosome"/>
</dbReference>
<feature type="binding site" evidence="1">
    <location>
        <position position="205"/>
    </location>
    <ligand>
        <name>Mn(2+)</name>
        <dbReference type="ChEBI" id="CHEBI:29035"/>
        <label>2</label>
    </ligand>
</feature>
<evidence type="ECO:0000313" key="4">
    <source>
        <dbReference type="Proteomes" id="UP000070134"/>
    </source>
</evidence>
<keyword evidence="1" id="KW-0479">Metal-binding</keyword>